<organism evidence="2 3">
    <name type="scientific">Dorcoceras hygrometricum</name>
    <dbReference type="NCBI Taxonomy" id="472368"/>
    <lineage>
        <taxon>Eukaryota</taxon>
        <taxon>Viridiplantae</taxon>
        <taxon>Streptophyta</taxon>
        <taxon>Embryophyta</taxon>
        <taxon>Tracheophyta</taxon>
        <taxon>Spermatophyta</taxon>
        <taxon>Magnoliopsida</taxon>
        <taxon>eudicotyledons</taxon>
        <taxon>Gunneridae</taxon>
        <taxon>Pentapetalae</taxon>
        <taxon>asterids</taxon>
        <taxon>lamiids</taxon>
        <taxon>Lamiales</taxon>
        <taxon>Gesneriaceae</taxon>
        <taxon>Didymocarpoideae</taxon>
        <taxon>Trichosporeae</taxon>
        <taxon>Loxocarpinae</taxon>
        <taxon>Dorcoceras</taxon>
    </lineage>
</organism>
<sequence length="232" mass="26394">MAVSLVSFPEIYCACVLAGFNQISRACFVVIVAHNQGCEGERRYRTLISCWDLLATMRRVVNYHSSWARQRQVELFDASAYHAISCAIYMLFYDCSPYWSLTPVPPGLFGCLWAIQVTQGTPELEQHCLYQVVEDFKLDHQLGKAEEQFKRRIKQSSSVVNEAQNFSSVDQVQRTMAVIECKARNLLDGGTLSSEDDEDQLKSGCKREEKKRALNGLKKQPARTRPAQCRPE</sequence>
<evidence type="ECO:0000313" key="3">
    <source>
        <dbReference type="Proteomes" id="UP000250235"/>
    </source>
</evidence>
<protein>
    <submittedName>
        <fullName evidence="2">Uncharacterized protein</fullName>
    </submittedName>
</protein>
<dbReference type="Proteomes" id="UP000250235">
    <property type="component" value="Unassembled WGS sequence"/>
</dbReference>
<keyword evidence="3" id="KW-1185">Reference proteome</keyword>
<evidence type="ECO:0000313" key="2">
    <source>
        <dbReference type="EMBL" id="KZV52342.1"/>
    </source>
</evidence>
<proteinExistence type="predicted"/>
<dbReference type="AlphaFoldDB" id="A0A2Z7CYR8"/>
<evidence type="ECO:0000256" key="1">
    <source>
        <dbReference type="SAM" id="MobiDB-lite"/>
    </source>
</evidence>
<dbReference type="EMBL" id="KQ991098">
    <property type="protein sequence ID" value="KZV52342.1"/>
    <property type="molecule type" value="Genomic_DNA"/>
</dbReference>
<gene>
    <name evidence="2" type="ORF">F511_38502</name>
</gene>
<feature type="region of interest" description="Disordered" evidence="1">
    <location>
        <begin position="191"/>
        <end position="232"/>
    </location>
</feature>
<accession>A0A2Z7CYR8</accession>
<reference evidence="2 3" key="1">
    <citation type="journal article" date="2015" name="Proc. Natl. Acad. Sci. U.S.A.">
        <title>The resurrection genome of Boea hygrometrica: A blueprint for survival of dehydration.</title>
        <authorList>
            <person name="Xiao L."/>
            <person name="Yang G."/>
            <person name="Zhang L."/>
            <person name="Yang X."/>
            <person name="Zhao S."/>
            <person name="Ji Z."/>
            <person name="Zhou Q."/>
            <person name="Hu M."/>
            <person name="Wang Y."/>
            <person name="Chen M."/>
            <person name="Xu Y."/>
            <person name="Jin H."/>
            <person name="Xiao X."/>
            <person name="Hu G."/>
            <person name="Bao F."/>
            <person name="Hu Y."/>
            <person name="Wan P."/>
            <person name="Li L."/>
            <person name="Deng X."/>
            <person name="Kuang T."/>
            <person name="Xiang C."/>
            <person name="Zhu J.K."/>
            <person name="Oliver M.J."/>
            <person name="He Y."/>
        </authorList>
    </citation>
    <scope>NUCLEOTIDE SEQUENCE [LARGE SCALE GENOMIC DNA]</scope>
    <source>
        <strain evidence="3">cv. XS01</strain>
    </source>
</reference>
<name>A0A2Z7CYR8_9LAMI</name>